<dbReference type="PANTHER" id="PTHR43649">
    <property type="entry name" value="ARABINOSE-BINDING PROTEIN-RELATED"/>
    <property type="match status" value="1"/>
</dbReference>
<name>A0ABR9VX01_9MICO</name>
<gene>
    <name evidence="6" type="primary">ngcE</name>
    <name evidence="6" type="ORF">IOE58_00335</name>
</gene>
<comment type="similarity">
    <text evidence="2">Belongs to the bacterial solute-binding protein 1 family.</text>
</comment>
<dbReference type="RefSeq" id="WP_193864429.1">
    <property type="nucleotide sequence ID" value="NZ_JADEYR010000001.1"/>
</dbReference>
<reference evidence="6 7" key="1">
    <citation type="submission" date="2020-10" db="EMBL/GenBank/DDBJ databases">
        <title>Draft genome and description of Brachybacterium epidermidis sp nov.</title>
        <authorList>
            <person name="Boxberger M."/>
            <person name="La Scola B."/>
        </authorList>
    </citation>
    <scope>NUCLEOTIDE SEQUENCE [LARGE SCALE GENOMIC DNA]</scope>
    <source>
        <strain evidence="6 7">Marseille-Q2903</strain>
    </source>
</reference>
<keyword evidence="3" id="KW-0813">Transport</keyword>
<dbReference type="Proteomes" id="UP000644727">
    <property type="component" value="Unassembled WGS sequence"/>
</dbReference>
<accession>A0ABR9VX01</accession>
<keyword evidence="4" id="KW-0732">Signal</keyword>
<dbReference type="InterPro" id="IPR022386">
    <property type="entry name" value="Chitin_NgcE"/>
</dbReference>
<dbReference type="InterPro" id="IPR006059">
    <property type="entry name" value="SBP"/>
</dbReference>
<comment type="caution">
    <text evidence="6">The sequence shown here is derived from an EMBL/GenBank/DDBJ whole genome shotgun (WGS) entry which is preliminary data.</text>
</comment>
<dbReference type="EMBL" id="JADEYR010000001">
    <property type="protein sequence ID" value="MBE9402714.1"/>
    <property type="molecule type" value="Genomic_DNA"/>
</dbReference>
<evidence type="ECO:0000256" key="2">
    <source>
        <dbReference type="ARBA" id="ARBA00008520"/>
    </source>
</evidence>
<dbReference type="PROSITE" id="PS51318">
    <property type="entry name" value="TAT"/>
    <property type="match status" value="1"/>
</dbReference>
<evidence type="ECO:0000256" key="3">
    <source>
        <dbReference type="ARBA" id="ARBA00022448"/>
    </source>
</evidence>
<sequence length="482" mass="50862">MDEQTTSMTPLERLGASRRSFLALAGAGASAATLAACAGGGGGGGDDESDGGGSLAGENASEDNPLGVDAAAPVEAVIFDGGYGIAYAESAGEQYKEMYPDADVEVAGTVNIQPDLQPRFAGGNPPDVFDNSGAQKLAIDGLVQQLQDLGDLLAAPMVDGEGTVEENLLPGVTSPGMFSGKFLGMNYVYTVFALWYSAKEFEEKGWSVPQTWEELMALGETVKGEGRYLFSYGGQNASNYYQEMALSMAAKFGGPEVLKKIDKLEEGAFEQDAIVQAYDAMAEAVAAGYFEPGGEGIKHTDAQTSWVQGKSVFYPSGSWIENEQADVTPEGYAMTGAPVPSLDGSSMPHEAFHGTAAEQYFVPSGGNNPNGGAEFLRIMLSKEQGAKFAELTKAPSVVKDTVPEDGFGSTALASVNKMISDAGDNTFTYNFSDWYGLGSDSITSWTSFLKGDIDAATLRQQEQAMIDRVREDDAVTKFEVDS</sequence>
<dbReference type="Pfam" id="PF01547">
    <property type="entry name" value="SBP_bac_1"/>
    <property type="match status" value="1"/>
</dbReference>
<proteinExistence type="inferred from homology"/>
<dbReference type="SUPFAM" id="SSF53850">
    <property type="entry name" value="Periplasmic binding protein-like II"/>
    <property type="match status" value="1"/>
</dbReference>
<protein>
    <submittedName>
        <fullName evidence="6">Carbohydrate ABC transporter, N-acetylglucosamine/diacetylchitobiose-binding protein</fullName>
    </submittedName>
</protein>
<evidence type="ECO:0000313" key="7">
    <source>
        <dbReference type="Proteomes" id="UP000644727"/>
    </source>
</evidence>
<dbReference type="PANTHER" id="PTHR43649:SF31">
    <property type="entry name" value="SN-GLYCEROL-3-PHOSPHATE-BINDING PERIPLASMIC PROTEIN UGPB"/>
    <property type="match status" value="1"/>
</dbReference>
<evidence type="ECO:0000256" key="5">
    <source>
        <dbReference type="SAM" id="MobiDB-lite"/>
    </source>
</evidence>
<dbReference type="InterPro" id="IPR006311">
    <property type="entry name" value="TAT_signal"/>
</dbReference>
<keyword evidence="7" id="KW-1185">Reference proteome</keyword>
<evidence type="ECO:0000256" key="4">
    <source>
        <dbReference type="ARBA" id="ARBA00022729"/>
    </source>
</evidence>
<dbReference type="NCBIfam" id="TIGR03851">
    <property type="entry name" value="chitin_NgcE"/>
    <property type="match status" value="1"/>
</dbReference>
<evidence type="ECO:0000313" key="6">
    <source>
        <dbReference type="EMBL" id="MBE9402714.1"/>
    </source>
</evidence>
<dbReference type="InterPro" id="IPR050490">
    <property type="entry name" value="Bact_solute-bd_prot1"/>
</dbReference>
<evidence type="ECO:0000256" key="1">
    <source>
        <dbReference type="ARBA" id="ARBA00004196"/>
    </source>
</evidence>
<organism evidence="6 7">
    <name type="scientific">Brachybacterium epidermidis</name>
    <dbReference type="NCBI Taxonomy" id="2781983"/>
    <lineage>
        <taxon>Bacteria</taxon>
        <taxon>Bacillati</taxon>
        <taxon>Actinomycetota</taxon>
        <taxon>Actinomycetes</taxon>
        <taxon>Micrococcales</taxon>
        <taxon>Dermabacteraceae</taxon>
        <taxon>Brachybacterium</taxon>
    </lineage>
</organism>
<comment type="subcellular location">
    <subcellularLocation>
        <location evidence="1">Cell envelope</location>
    </subcellularLocation>
</comment>
<dbReference type="Gene3D" id="3.40.190.10">
    <property type="entry name" value="Periplasmic binding protein-like II"/>
    <property type="match status" value="2"/>
</dbReference>
<feature type="region of interest" description="Disordered" evidence="5">
    <location>
        <begin position="39"/>
        <end position="66"/>
    </location>
</feature>